<keyword evidence="4" id="KW-1185">Reference proteome</keyword>
<dbReference type="Pfam" id="PF00106">
    <property type="entry name" value="adh_short"/>
    <property type="match status" value="1"/>
</dbReference>
<accession>A0A1U7CNF8</accession>
<dbReference type="RefSeq" id="WP_210405696.1">
    <property type="nucleotide sequence ID" value="NZ_CP019082.1"/>
</dbReference>
<evidence type="ECO:0000313" key="4">
    <source>
        <dbReference type="Proteomes" id="UP000186309"/>
    </source>
</evidence>
<name>A0A1U7CNF8_9BACT</name>
<evidence type="ECO:0000313" key="3">
    <source>
        <dbReference type="EMBL" id="APW60436.1"/>
    </source>
</evidence>
<dbReference type="GO" id="GO:0004316">
    <property type="term" value="F:3-oxoacyl-[acyl-carrier-protein] reductase (NADPH) activity"/>
    <property type="evidence" value="ECO:0007669"/>
    <property type="project" value="UniProtKB-EC"/>
</dbReference>
<dbReference type="CDD" id="cd05327">
    <property type="entry name" value="retinol-DH_like_SDR_c_like"/>
    <property type="match status" value="1"/>
</dbReference>
<dbReference type="Gene3D" id="3.40.50.720">
    <property type="entry name" value="NAD(P)-binding Rossmann-like Domain"/>
    <property type="match status" value="1"/>
</dbReference>
<evidence type="ECO:0000256" key="1">
    <source>
        <dbReference type="ARBA" id="ARBA00023002"/>
    </source>
</evidence>
<proteinExistence type="inferred from homology"/>
<dbReference type="PANTHER" id="PTHR43157:SF31">
    <property type="entry name" value="PHOSPHATIDYLINOSITOL-GLYCAN BIOSYNTHESIS CLASS F PROTEIN"/>
    <property type="match status" value="1"/>
</dbReference>
<evidence type="ECO:0000256" key="2">
    <source>
        <dbReference type="RuleBase" id="RU000363"/>
    </source>
</evidence>
<reference evidence="4" key="1">
    <citation type="submission" date="2016-12" db="EMBL/GenBank/DDBJ databases">
        <title>Comparative genomics of four Isosphaeraceae planctomycetes: a common pool of plasmids and glycoside hydrolase genes.</title>
        <authorList>
            <person name="Ivanova A."/>
        </authorList>
    </citation>
    <scope>NUCLEOTIDE SEQUENCE [LARGE SCALE GENOMIC DNA]</scope>
    <source>
        <strain evidence="4">PX4</strain>
    </source>
</reference>
<dbReference type="EMBL" id="CP019082">
    <property type="protein sequence ID" value="APW60436.1"/>
    <property type="molecule type" value="Genomic_DNA"/>
</dbReference>
<dbReference type="STRING" id="1387353.BSF38_01904"/>
<dbReference type="SUPFAM" id="SSF51735">
    <property type="entry name" value="NAD(P)-binding Rossmann-fold domains"/>
    <property type="match status" value="1"/>
</dbReference>
<comment type="similarity">
    <text evidence="2">Belongs to the short-chain dehydrogenases/reductases (SDR) family.</text>
</comment>
<dbReference type="Proteomes" id="UP000186309">
    <property type="component" value="Chromosome"/>
</dbReference>
<protein>
    <submittedName>
        <fullName evidence="3">Rhamnolipids biosynthesis 3-oxoacyl-[acyl-carrier-protein] reductase</fullName>
        <ecNumber evidence="3">1.1.1.100</ecNumber>
    </submittedName>
</protein>
<dbReference type="KEGG" id="pbor:BSF38_01904"/>
<dbReference type="InterPro" id="IPR036291">
    <property type="entry name" value="NAD(P)-bd_dom_sf"/>
</dbReference>
<dbReference type="PRINTS" id="PR00080">
    <property type="entry name" value="SDRFAMILY"/>
</dbReference>
<gene>
    <name evidence="3" type="primary">rhlG</name>
    <name evidence="3" type="ORF">BSF38_01904</name>
</gene>
<organism evidence="3 4">
    <name type="scientific">Paludisphaera borealis</name>
    <dbReference type="NCBI Taxonomy" id="1387353"/>
    <lineage>
        <taxon>Bacteria</taxon>
        <taxon>Pseudomonadati</taxon>
        <taxon>Planctomycetota</taxon>
        <taxon>Planctomycetia</taxon>
        <taxon>Isosphaerales</taxon>
        <taxon>Isosphaeraceae</taxon>
        <taxon>Paludisphaera</taxon>
    </lineage>
</organism>
<keyword evidence="1 3" id="KW-0560">Oxidoreductase</keyword>
<dbReference type="EC" id="1.1.1.100" evidence="3"/>
<dbReference type="InterPro" id="IPR002347">
    <property type="entry name" value="SDR_fam"/>
</dbReference>
<sequence>MTPQHTLPSMQGKTCLVTGATTGIGFITARELARAGARVLIVARSPEKGAETIRRIAEETGAQTVEALTADLASQADIRALAREVKSRVDRLDVLINNAGVILLDRRESVDGIEMTFAVNHLAYFLLTNLLLDLLKASSPARIINVASGAHRGAKINFDDIGGREHYSGWRAYQQSKLANILFTRELAKALTGTGVTANSLHPGYVNTQIFREEGLRGLIMRCAAGLFAIAPERGAETTLYLASSPAVQGESGEYYARCKPASISKEARNEATARRLWQFSEDLAGMKSQTV</sequence>
<dbReference type="PANTHER" id="PTHR43157">
    <property type="entry name" value="PHOSPHATIDYLINOSITOL-GLYCAN BIOSYNTHESIS CLASS F PROTEIN-RELATED"/>
    <property type="match status" value="1"/>
</dbReference>
<dbReference type="PRINTS" id="PR00081">
    <property type="entry name" value="GDHRDH"/>
</dbReference>
<dbReference type="AlphaFoldDB" id="A0A1U7CNF8"/>